<name>A0ABR1NRH9_DIAER</name>
<dbReference type="SUPFAM" id="SSF50974">
    <property type="entry name" value="Nitrous oxide reductase, N-terminal domain"/>
    <property type="match status" value="1"/>
</dbReference>
<evidence type="ECO:0000256" key="1">
    <source>
        <dbReference type="ARBA" id="ARBA00004141"/>
    </source>
</evidence>
<evidence type="ECO:0000256" key="7">
    <source>
        <dbReference type="SAM" id="Phobius"/>
    </source>
</evidence>
<comment type="caution">
    <text evidence="8">The sequence shown here is derived from an EMBL/GenBank/DDBJ whole genome shotgun (WGS) entry which is preliminary data.</text>
</comment>
<dbReference type="SUPFAM" id="SSF103473">
    <property type="entry name" value="MFS general substrate transporter"/>
    <property type="match status" value="1"/>
</dbReference>
<feature type="transmembrane region" description="Helical" evidence="7">
    <location>
        <begin position="319"/>
        <end position="338"/>
    </location>
</feature>
<dbReference type="Pfam" id="PF07690">
    <property type="entry name" value="MFS_1"/>
    <property type="match status" value="1"/>
</dbReference>
<dbReference type="Pfam" id="PF10282">
    <property type="entry name" value="Lactonase"/>
    <property type="match status" value="1"/>
</dbReference>
<dbReference type="PANTHER" id="PTHR43791">
    <property type="entry name" value="PERMEASE-RELATED"/>
    <property type="match status" value="1"/>
</dbReference>
<keyword evidence="4 7" id="KW-1133">Transmembrane helix</keyword>
<feature type="compositionally biased region" description="Basic and acidic residues" evidence="6">
    <location>
        <begin position="13"/>
        <end position="25"/>
    </location>
</feature>
<keyword evidence="5 7" id="KW-0472">Membrane</keyword>
<dbReference type="InterPro" id="IPR019405">
    <property type="entry name" value="Lactonase_7-beta_prop"/>
</dbReference>
<organism evidence="8 9">
    <name type="scientific">Diaporthe eres</name>
    <name type="common">Phomopsis oblonga</name>
    <dbReference type="NCBI Taxonomy" id="83184"/>
    <lineage>
        <taxon>Eukaryota</taxon>
        <taxon>Fungi</taxon>
        <taxon>Dikarya</taxon>
        <taxon>Ascomycota</taxon>
        <taxon>Pezizomycotina</taxon>
        <taxon>Sordariomycetes</taxon>
        <taxon>Sordariomycetidae</taxon>
        <taxon>Diaporthales</taxon>
        <taxon>Diaporthaceae</taxon>
        <taxon>Diaporthe</taxon>
        <taxon>Diaporthe eres species complex</taxon>
    </lineage>
</organism>
<evidence type="ECO:0000313" key="9">
    <source>
        <dbReference type="Proteomes" id="UP001430848"/>
    </source>
</evidence>
<keyword evidence="3 7" id="KW-0812">Transmembrane</keyword>
<reference evidence="8 9" key="1">
    <citation type="submission" date="2024-02" db="EMBL/GenBank/DDBJ databases">
        <title>De novo assembly and annotation of 12 fungi associated with fruit tree decline syndrome in Ontario, Canada.</title>
        <authorList>
            <person name="Sulman M."/>
            <person name="Ellouze W."/>
            <person name="Ilyukhin E."/>
        </authorList>
    </citation>
    <scope>NUCLEOTIDE SEQUENCE [LARGE SCALE GENOMIC DNA]</scope>
    <source>
        <strain evidence="8 9">M169</strain>
    </source>
</reference>
<evidence type="ECO:0000256" key="6">
    <source>
        <dbReference type="SAM" id="MobiDB-lite"/>
    </source>
</evidence>
<evidence type="ECO:0000256" key="2">
    <source>
        <dbReference type="ARBA" id="ARBA00022448"/>
    </source>
</evidence>
<proteinExistence type="predicted"/>
<evidence type="ECO:0008006" key="10">
    <source>
        <dbReference type="Google" id="ProtNLM"/>
    </source>
</evidence>
<comment type="subcellular location">
    <subcellularLocation>
        <location evidence="1">Membrane</location>
        <topology evidence="1">Multi-pass membrane protein</topology>
    </subcellularLocation>
</comment>
<dbReference type="InterPro" id="IPR036259">
    <property type="entry name" value="MFS_trans_sf"/>
</dbReference>
<evidence type="ECO:0000256" key="3">
    <source>
        <dbReference type="ARBA" id="ARBA00022692"/>
    </source>
</evidence>
<keyword evidence="9" id="KW-1185">Reference proteome</keyword>
<dbReference type="PANTHER" id="PTHR43791:SF54">
    <property type="entry name" value="MAJOR FACILITATOR SUPERFAMILY (MFS) PROFILE DOMAIN-CONTAINING PROTEIN-RELATED"/>
    <property type="match status" value="1"/>
</dbReference>
<dbReference type="EMBL" id="JAKNSF020000135">
    <property type="protein sequence ID" value="KAK7712388.1"/>
    <property type="molecule type" value="Genomic_DNA"/>
</dbReference>
<dbReference type="InterPro" id="IPR011701">
    <property type="entry name" value="MFS"/>
</dbReference>
<feature type="transmembrane region" description="Helical" evidence="7">
    <location>
        <begin position="359"/>
        <end position="380"/>
    </location>
</feature>
<keyword evidence="2" id="KW-0813">Transport</keyword>
<feature type="transmembrane region" description="Helical" evidence="7">
    <location>
        <begin position="157"/>
        <end position="179"/>
    </location>
</feature>
<dbReference type="InterPro" id="IPR011045">
    <property type="entry name" value="N2O_reductase_N"/>
</dbReference>
<dbReference type="InterPro" id="IPR015943">
    <property type="entry name" value="WD40/YVTN_repeat-like_dom_sf"/>
</dbReference>
<accession>A0ABR1NRH9</accession>
<protein>
    <recommendedName>
        <fullName evidence="10">Major facilitator superfamily (MFS) profile domain-containing protein</fullName>
    </recommendedName>
</protein>
<feature type="transmembrane region" description="Helical" evidence="7">
    <location>
        <begin position="392"/>
        <end position="415"/>
    </location>
</feature>
<sequence>MADKPDISMVDNRSIEEGDRPDKQSASRVIANIHVLGLNDDDAEFYESFPPEKRSKLVSKVDWRLVPMLACLYLISQLDWANIGNAKIEGLDKDLGLSGVQYNICNSIFFVPYVLLEVPSNVLLKKFSRPSLSGAFSGLLAAGIAEMDGVGGYSGWQWIFILEGILTIVLGVMTFFLLVDSPRLSGKWLNPEEIRYLELQTFIKQGGRVSEEKENRFHWGELKAVITNPRVYGQAYILLAISACSYGNKFTLPSITKAMGFTNTNAQLMTAPPYIAGAISALVFARLSDHYYWRMPFVAIPLMLIAVAYSIIISFKGDLAGNVGASMFSAILACIGIYPVQPSGSSWNANNLAPAGQRAIGVAFAICIGNVGGIIGSFMYLESEAPAYPTGFGLAIAFGLSGVLVALGLEASYVFSNKKRAKMSEAEIRTMYSEDELIGMGSKSPLFRNVLLCLNEAYTIQNAGSLAALNAETLSVTSNITTLFGPAAGNTYAPHRMALAHYAGAGLSVIDTSNASHLVELQRFNYEHSLQPGQYPPLQNQSYNHGTAVDPTGRFVVAFDRGADVIRKYRVGNWDGRLVELGFQALDSSSATNGARHGVFVEGNAGKTFLYVLGELTSSLFGFDVIYHDSASDLSFKPIYKDSLFQTGFREGLGLNISIPAEIWLAEHNHLIVSSRNDTKSVYQGEVSDTLVTYEVDLDSGGLRLVQLSASGGKWPRSFSVSADGTLIAVGNQYSTPGRILVFTRDPNTGVVSDEKAVAEWTSDVALPDGGSWSMVLWDE</sequence>
<dbReference type="Gene3D" id="1.20.1250.20">
    <property type="entry name" value="MFS general substrate transporter like domains"/>
    <property type="match status" value="2"/>
</dbReference>
<feature type="region of interest" description="Disordered" evidence="6">
    <location>
        <begin position="1"/>
        <end position="25"/>
    </location>
</feature>
<evidence type="ECO:0000313" key="8">
    <source>
        <dbReference type="EMBL" id="KAK7712388.1"/>
    </source>
</evidence>
<feature type="transmembrane region" description="Helical" evidence="7">
    <location>
        <begin position="291"/>
        <end position="313"/>
    </location>
</feature>
<evidence type="ECO:0000256" key="5">
    <source>
        <dbReference type="ARBA" id="ARBA00023136"/>
    </source>
</evidence>
<dbReference type="Proteomes" id="UP001430848">
    <property type="component" value="Unassembled WGS sequence"/>
</dbReference>
<gene>
    <name evidence="8" type="ORF">SLS63_012373</name>
</gene>
<dbReference type="Gene3D" id="2.130.10.10">
    <property type="entry name" value="YVTN repeat-like/Quinoprotein amine dehydrogenase"/>
    <property type="match status" value="1"/>
</dbReference>
<evidence type="ECO:0000256" key="4">
    <source>
        <dbReference type="ARBA" id="ARBA00022989"/>
    </source>
</evidence>